<protein>
    <submittedName>
        <fullName evidence="3">Uncharacterized protein</fullName>
    </submittedName>
</protein>
<keyword evidence="4" id="KW-1185">Reference proteome</keyword>
<evidence type="ECO:0000256" key="2">
    <source>
        <dbReference type="SAM" id="SignalP"/>
    </source>
</evidence>
<evidence type="ECO:0000313" key="3">
    <source>
        <dbReference type="EMBL" id="SAL98340.1"/>
    </source>
</evidence>
<dbReference type="STRING" id="4829.A0A168MDI2"/>
<feature type="region of interest" description="Disordered" evidence="1">
    <location>
        <begin position="417"/>
        <end position="450"/>
    </location>
</feature>
<dbReference type="InterPro" id="IPR014867">
    <property type="entry name" value="Spore_coat_CotH_CotH2/3/7"/>
</dbReference>
<organism evidence="3">
    <name type="scientific">Absidia glauca</name>
    <name type="common">Pin mould</name>
    <dbReference type="NCBI Taxonomy" id="4829"/>
    <lineage>
        <taxon>Eukaryota</taxon>
        <taxon>Fungi</taxon>
        <taxon>Fungi incertae sedis</taxon>
        <taxon>Mucoromycota</taxon>
        <taxon>Mucoromycotina</taxon>
        <taxon>Mucoromycetes</taxon>
        <taxon>Mucorales</taxon>
        <taxon>Cunninghamellaceae</taxon>
        <taxon>Absidia</taxon>
    </lineage>
</organism>
<sequence>MKWWTLSLMAIATAAVNAADVQYAVVAFPPNGAGVAVSVGGQNHALAADSQVPNLFKGSAPAGDYQYVLTNGQNATPELPKRKLADGATSTGNEFFNRTHTTVDVPALPQAFNPVYPPLFTGFNKSNEVATIILQVNSTAFDALVKDPKQKGKAQVTSFAYVSSQEVFTFANTPSIETSGQSTKDFAKQSYAIDFNDLTPKGGQKSLFYGRTAVKLRAEATDPTQVREKLYLDCLAAAGATTLSGSFVRVFINNQPYGLYTLMDDASTHLIDNTTFGNGAEQGRDSVAYGNYSRAGSTRPLVDLFLKSPYYKGQFETILQTLVKRFFNPRVMQPRLEAWATLLKEDIEWDYSIPGHSPGTQNSFTVANFIANLNTTDGGMEGINQWITTRAKTLTQQLQFNDADDLPALGPYKQGARLDSNGNVVPNDGSSVTPGGSAPSGSNGAKGGTSGSSALTTSSLLVATMVVLATVFSL</sequence>
<evidence type="ECO:0000256" key="1">
    <source>
        <dbReference type="SAM" id="MobiDB-lite"/>
    </source>
</evidence>
<feature type="signal peptide" evidence="2">
    <location>
        <begin position="1"/>
        <end position="18"/>
    </location>
</feature>
<dbReference type="PANTHER" id="PTHR40050:SF1">
    <property type="entry name" value="INNER SPORE COAT PROTEIN H"/>
    <property type="match status" value="1"/>
</dbReference>
<dbReference type="PANTHER" id="PTHR40050">
    <property type="entry name" value="INNER SPORE COAT PROTEIN H"/>
    <property type="match status" value="1"/>
</dbReference>
<evidence type="ECO:0000313" key="4">
    <source>
        <dbReference type="Proteomes" id="UP000078561"/>
    </source>
</evidence>
<dbReference type="Proteomes" id="UP000078561">
    <property type="component" value="Unassembled WGS sequence"/>
</dbReference>
<accession>A0A168MDI2</accession>
<feature type="chain" id="PRO_5007899011" evidence="2">
    <location>
        <begin position="19"/>
        <end position="474"/>
    </location>
</feature>
<proteinExistence type="predicted"/>
<dbReference type="InParanoid" id="A0A168MDI2"/>
<dbReference type="OMA" id="INNEPYG"/>
<name>A0A168MDI2_ABSGL</name>
<feature type="compositionally biased region" description="Low complexity" evidence="1">
    <location>
        <begin position="434"/>
        <end position="443"/>
    </location>
</feature>
<dbReference type="AlphaFoldDB" id="A0A168MDI2"/>
<keyword evidence="2" id="KW-0732">Signal</keyword>
<dbReference type="EMBL" id="LT552064">
    <property type="protein sequence ID" value="SAL98340.1"/>
    <property type="molecule type" value="Genomic_DNA"/>
</dbReference>
<reference evidence="3" key="1">
    <citation type="submission" date="2016-04" db="EMBL/GenBank/DDBJ databases">
        <authorList>
            <person name="Evans L.H."/>
            <person name="Alamgir A."/>
            <person name="Owens N."/>
            <person name="Weber N.D."/>
            <person name="Virtaneva K."/>
            <person name="Barbian K."/>
            <person name="Babar A."/>
            <person name="Rosenke K."/>
        </authorList>
    </citation>
    <scope>NUCLEOTIDE SEQUENCE [LARGE SCALE GENOMIC DNA]</scope>
    <source>
        <strain evidence="3">CBS 101.48</strain>
    </source>
</reference>
<dbReference type="OrthoDB" id="10267127at2759"/>
<gene>
    <name evidence="3" type="primary">ABSGL_03869.1 scaffold 4679</name>
</gene>
<feature type="compositionally biased region" description="Polar residues" evidence="1">
    <location>
        <begin position="420"/>
        <end position="433"/>
    </location>
</feature>
<dbReference type="Pfam" id="PF08757">
    <property type="entry name" value="CotH"/>
    <property type="match status" value="1"/>
</dbReference>